<proteinExistence type="predicted"/>
<dbReference type="PANTHER" id="PTHR38790">
    <property type="entry name" value="2EXR DOMAIN-CONTAINING PROTEIN-RELATED"/>
    <property type="match status" value="1"/>
</dbReference>
<dbReference type="PANTHER" id="PTHR38790:SF9">
    <property type="entry name" value="F-BOX DOMAIN-CONTAINING PROTEIN"/>
    <property type="match status" value="1"/>
</dbReference>
<evidence type="ECO:0000259" key="1">
    <source>
        <dbReference type="Pfam" id="PF24864"/>
    </source>
</evidence>
<feature type="domain" description="DUF7730" evidence="1">
    <location>
        <begin position="74"/>
        <end position="300"/>
    </location>
</feature>
<accession>A0ABR4D3M2</accession>
<protein>
    <recommendedName>
        <fullName evidence="1">DUF7730 domain-containing protein</fullName>
    </recommendedName>
</protein>
<dbReference type="Proteomes" id="UP001595075">
    <property type="component" value="Unassembled WGS sequence"/>
</dbReference>
<gene>
    <name evidence="2" type="ORF">VTL71DRAFT_1181</name>
</gene>
<name>A0ABR4D3M2_9HELO</name>
<keyword evidence="3" id="KW-1185">Reference proteome</keyword>
<comment type="caution">
    <text evidence="2">The sequence shown here is derived from an EMBL/GenBank/DDBJ whole genome shotgun (WGS) entry which is preliminary data.</text>
</comment>
<organism evidence="2 3">
    <name type="scientific">Oculimacula yallundae</name>
    <dbReference type="NCBI Taxonomy" id="86028"/>
    <lineage>
        <taxon>Eukaryota</taxon>
        <taxon>Fungi</taxon>
        <taxon>Dikarya</taxon>
        <taxon>Ascomycota</taxon>
        <taxon>Pezizomycotina</taxon>
        <taxon>Leotiomycetes</taxon>
        <taxon>Helotiales</taxon>
        <taxon>Ploettnerulaceae</taxon>
        <taxon>Oculimacula</taxon>
    </lineage>
</organism>
<dbReference type="EMBL" id="JAZHXI010000001">
    <property type="protein sequence ID" value="KAL2076238.1"/>
    <property type="molecule type" value="Genomic_DNA"/>
</dbReference>
<dbReference type="InterPro" id="IPR056632">
    <property type="entry name" value="DUF7730"/>
</dbReference>
<dbReference type="Pfam" id="PF24864">
    <property type="entry name" value="DUF7730"/>
    <property type="match status" value="1"/>
</dbReference>
<evidence type="ECO:0000313" key="3">
    <source>
        <dbReference type="Proteomes" id="UP001595075"/>
    </source>
</evidence>
<evidence type="ECO:0000313" key="2">
    <source>
        <dbReference type="EMBL" id="KAL2076238.1"/>
    </source>
</evidence>
<sequence length="328" mass="37634">MTSGIFLYMFLPDWTPKWLIKRLRPKPRGRPQDWCDYELPPPRLIPNRLPITRPSTPCSLPAPKPGSAPGTHTRTPLLELLPLEIRRKIWLLVLGGQTLHLGLDEGQLEAAQCLSADPDECFGSRGEWTTYVEGQNGAMPTRFVGDHLRLLIVCRQIYTEAIDITYSSNTFHIGGNFIFEFLPLAILPQRLNTIRTLRLTCIFLGGPPPCDMHIWEKCSKEDLRILKKRQEKWLNIWRTLSQMTGLRQLHVRLEIGWEWEKLSHHSAVELLGPVKQVTKPDLFVLTLPFPAMYEGMKFRTSGGPEVAKGWEGSDPWDELPNCEVRRVE</sequence>
<reference evidence="2 3" key="1">
    <citation type="journal article" date="2024" name="Commun. Biol.">
        <title>Comparative genomic analysis of thermophilic fungi reveals convergent evolutionary adaptations and gene losses.</title>
        <authorList>
            <person name="Steindorff A.S."/>
            <person name="Aguilar-Pontes M.V."/>
            <person name="Robinson A.J."/>
            <person name="Andreopoulos B."/>
            <person name="LaButti K."/>
            <person name="Kuo A."/>
            <person name="Mondo S."/>
            <person name="Riley R."/>
            <person name="Otillar R."/>
            <person name="Haridas S."/>
            <person name="Lipzen A."/>
            <person name="Grimwood J."/>
            <person name="Schmutz J."/>
            <person name="Clum A."/>
            <person name="Reid I.D."/>
            <person name="Moisan M.C."/>
            <person name="Butler G."/>
            <person name="Nguyen T.T.M."/>
            <person name="Dewar K."/>
            <person name="Conant G."/>
            <person name="Drula E."/>
            <person name="Henrissat B."/>
            <person name="Hansel C."/>
            <person name="Singer S."/>
            <person name="Hutchinson M.I."/>
            <person name="de Vries R.P."/>
            <person name="Natvig D.O."/>
            <person name="Powell A.J."/>
            <person name="Tsang A."/>
            <person name="Grigoriev I.V."/>
        </authorList>
    </citation>
    <scope>NUCLEOTIDE SEQUENCE [LARGE SCALE GENOMIC DNA]</scope>
    <source>
        <strain evidence="2 3">CBS 494.80</strain>
    </source>
</reference>